<evidence type="ECO:0008006" key="5">
    <source>
        <dbReference type="Google" id="ProtNLM"/>
    </source>
</evidence>
<dbReference type="AlphaFoldDB" id="A0A804NCG4"/>
<organism evidence="3 4">
    <name type="scientific">Zea mays</name>
    <name type="common">Maize</name>
    <dbReference type="NCBI Taxonomy" id="4577"/>
    <lineage>
        <taxon>Eukaryota</taxon>
        <taxon>Viridiplantae</taxon>
        <taxon>Streptophyta</taxon>
        <taxon>Embryophyta</taxon>
        <taxon>Tracheophyta</taxon>
        <taxon>Spermatophyta</taxon>
        <taxon>Magnoliopsida</taxon>
        <taxon>Liliopsida</taxon>
        <taxon>Poales</taxon>
        <taxon>Poaceae</taxon>
        <taxon>PACMAD clade</taxon>
        <taxon>Panicoideae</taxon>
        <taxon>Andropogonodae</taxon>
        <taxon>Andropogoneae</taxon>
        <taxon>Tripsacinae</taxon>
        <taxon>Zea</taxon>
    </lineage>
</organism>
<reference evidence="3" key="3">
    <citation type="submission" date="2021-05" db="UniProtKB">
        <authorList>
            <consortium name="EnsemblPlants"/>
        </authorList>
    </citation>
    <scope>IDENTIFICATION</scope>
    <source>
        <strain evidence="3">cv. B73</strain>
    </source>
</reference>
<accession>A0A804NCG4</accession>
<dbReference type="InterPro" id="IPR011990">
    <property type="entry name" value="TPR-like_helical_dom_sf"/>
</dbReference>
<dbReference type="InterPro" id="IPR002885">
    <property type="entry name" value="PPR_rpt"/>
</dbReference>
<keyword evidence="1" id="KW-0677">Repeat</keyword>
<proteinExistence type="predicted"/>
<sequence>MKSFRQLTLGLKRRNCFRVSPAACATAKHVSRSCIPYTFLQNSCDTDTGGGTAAATVTATRRHATTRAALPRLAINCKFYVALRLPRREAPDVYLCTKLIRNLCRRGRTPDAARVLLTAEGSGSPVDVFAYNTLVTGYCRYDHLDTARRLIGSVPVAPDA</sequence>
<protein>
    <recommendedName>
        <fullName evidence="5">Pentatricopeptide repeat-containing protein</fullName>
    </recommendedName>
</protein>
<evidence type="ECO:0000256" key="1">
    <source>
        <dbReference type="ARBA" id="ARBA00022737"/>
    </source>
</evidence>
<name>A0A804NCG4_MAIZE</name>
<dbReference type="Proteomes" id="UP000007305">
    <property type="component" value="Chromosome 3"/>
</dbReference>
<evidence type="ECO:0000313" key="3">
    <source>
        <dbReference type="EnsemblPlants" id="Zm00001eb151420_P001"/>
    </source>
</evidence>
<dbReference type="Gramene" id="Zm00001eb151420_T001">
    <property type="protein sequence ID" value="Zm00001eb151420_P001"/>
    <property type="gene ID" value="Zm00001eb151420"/>
</dbReference>
<dbReference type="Pfam" id="PF12854">
    <property type="entry name" value="PPR_1"/>
    <property type="match status" value="1"/>
</dbReference>
<dbReference type="EnsemblPlants" id="Zm00001eb151420_T001">
    <property type="protein sequence ID" value="Zm00001eb151420_P001"/>
    <property type="gene ID" value="Zm00001eb151420"/>
</dbReference>
<keyword evidence="2" id="KW-0809">Transit peptide</keyword>
<dbReference type="InParanoid" id="A0A804NCG4"/>
<keyword evidence="4" id="KW-1185">Reference proteome</keyword>
<evidence type="ECO:0000313" key="4">
    <source>
        <dbReference type="Proteomes" id="UP000007305"/>
    </source>
</evidence>
<reference evidence="4" key="1">
    <citation type="submission" date="2015-12" db="EMBL/GenBank/DDBJ databases">
        <title>Update maize B73 reference genome by single molecule sequencing technologies.</title>
        <authorList>
            <consortium name="Maize Genome Sequencing Project"/>
            <person name="Ware D."/>
        </authorList>
    </citation>
    <scope>NUCLEOTIDE SEQUENCE [LARGE SCALE GENOMIC DNA]</scope>
    <source>
        <strain evidence="4">cv. B73</strain>
    </source>
</reference>
<dbReference type="Gene3D" id="1.25.40.10">
    <property type="entry name" value="Tetratricopeptide repeat domain"/>
    <property type="match status" value="1"/>
</dbReference>
<reference evidence="3" key="2">
    <citation type="submission" date="2019-07" db="EMBL/GenBank/DDBJ databases">
        <authorList>
            <person name="Seetharam A."/>
            <person name="Woodhouse M."/>
            <person name="Cannon E."/>
        </authorList>
    </citation>
    <scope>NUCLEOTIDE SEQUENCE [LARGE SCALE GENOMIC DNA]</scope>
    <source>
        <strain evidence="3">cv. B73</strain>
    </source>
</reference>
<evidence type="ECO:0000256" key="2">
    <source>
        <dbReference type="ARBA" id="ARBA00022946"/>
    </source>
</evidence>